<accession>A0ACB8Y4J6</accession>
<evidence type="ECO:0000313" key="2">
    <source>
        <dbReference type="Proteomes" id="UP001055879"/>
    </source>
</evidence>
<evidence type="ECO:0000313" key="1">
    <source>
        <dbReference type="EMBL" id="KAI3678685.1"/>
    </source>
</evidence>
<dbReference type="Proteomes" id="UP001055879">
    <property type="component" value="Linkage Group LG14"/>
</dbReference>
<protein>
    <submittedName>
        <fullName evidence="1">Uncharacterized protein</fullName>
    </submittedName>
</protein>
<dbReference type="EMBL" id="CM042060">
    <property type="protein sequence ID" value="KAI3678685.1"/>
    <property type="molecule type" value="Genomic_DNA"/>
</dbReference>
<reference evidence="1 2" key="2">
    <citation type="journal article" date="2022" name="Mol. Ecol. Resour.">
        <title>The genomes of chicory, endive, great burdock and yacon provide insights into Asteraceae paleo-polyploidization history and plant inulin production.</title>
        <authorList>
            <person name="Fan W."/>
            <person name="Wang S."/>
            <person name="Wang H."/>
            <person name="Wang A."/>
            <person name="Jiang F."/>
            <person name="Liu H."/>
            <person name="Zhao H."/>
            <person name="Xu D."/>
            <person name="Zhang Y."/>
        </authorList>
    </citation>
    <scope>NUCLEOTIDE SEQUENCE [LARGE SCALE GENOMIC DNA]</scope>
    <source>
        <strain evidence="2">cv. Niubang</strain>
    </source>
</reference>
<gene>
    <name evidence="1" type="ORF">L6452_37986</name>
</gene>
<keyword evidence="2" id="KW-1185">Reference proteome</keyword>
<sequence>MDNILPLPGASPYEDTSLATASSGAGGKDGGEDVSDEGARSDNSGGAGAKPTVEDGEGIEGESGTELWSWRW</sequence>
<name>A0ACB8Y4J6_ARCLA</name>
<proteinExistence type="predicted"/>
<organism evidence="1 2">
    <name type="scientific">Arctium lappa</name>
    <name type="common">Greater burdock</name>
    <name type="synonym">Lappa major</name>
    <dbReference type="NCBI Taxonomy" id="4217"/>
    <lineage>
        <taxon>Eukaryota</taxon>
        <taxon>Viridiplantae</taxon>
        <taxon>Streptophyta</taxon>
        <taxon>Embryophyta</taxon>
        <taxon>Tracheophyta</taxon>
        <taxon>Spermatophyta</taxon>
        <taxon>Magnoliopsida</taxon>
        <taxon>eudicotyledons</taxon>
        <taxon>Gunneridae</taxon>
        <taxon>Pentapetalae</taxon>
        <taxon>asterids</taxon>
        <taxon>campanulids</taxon>
        <taxon>Asterales</taxon>
        <taxon>Asteraceae</taxon>
        <taxon>Carduoideae</taxon>
        <taxon>Cardueae</taxon>
        <taxon>Arctiinae</taxon>
        <taxon>Arctium</taxon>
    </lineage>
</organism>
<reference evidence="2" key="1">
    <citation type="journal article" date="2022" name="Mol. Ecol. Resour.">
        <title>The genomes of chicory, endive, great burdock and yacon provide insights into Asteraceae palaeo-polyploidization history and plant inulin production.</title>
        <authorList>
            <person name="Fan W."/>
            <person name="Wang S."/>
            <person name="Wang H."/>
            <person name="Wang A."/>
            <person name="Jiang F."/>
            <person name="Liu H."/>
            <person name="Zhao H."/>
            <person name="Xu D."/>
            <person name="Zhang Y."/>
        </authorList>
    </citation>
    <scope>NUCLEOTIDE SEQUENCE [LARGE SCALE GENOMIC DNA]</scope>
    <source>
        <strain evidence="2">cv. Niubang</strain>
    </source>
</reference>
<comment type="caution">
    <text evidence="1">The sequence shown here is derived from an EMBL/GenBank/DDBJ whole genome shotgun (WGS) entry which is preliminary data.</text>
</comment>